<gene>
    <name evidence="2" type="ORF">GO651_09830</name>
</gene>
<sequence>MANTRTQKPITMAKTKSENIASWFINEAHWKLLSEQLELGKTAVFKYKKHVKELSESKSAFDALAEIFTVKQLNTVIAMFNDYIEHPEKYEKTKKKAEVDLEQQEEIVQKHINSMNTDYLKYKNESKRTKTSDNKGQS</sequence>
<organism evidence="2">
    <name type="scientific">Staphylococcus aureus</name>
    <dbReference type="NCBI Taxonomy" id="1280"/>
    <lineage>
        <taxon>Bacteria</taxon>
        <taxon>Bacillati</taxon>
        <taxon>Bacillota</taxon>
        <taxon>Bacilli</taxon>
        <taxon>Bacillales</taxon>
        <taxon>Staphylococcaceae</taxon>
        <taxon>Staphylococcus</taxon>
    </lineage>
</organism>
<proteinExistence type="predicted"/>
<evidence type="ECO:0000256" key="1">
    <source>
        <dbReference type="SAM" id="MobiDB-lite"/>
    </source>
</evidence>
<feature type="compositionally biased region" description="Basic and acidic residues" evidence="1">
    <location>
        <begin position="120"/>
        <end position="138"/>
    </location>
</feature>
<feature type="region of interest" description="Disordered" evidence="1">
    <location>
        <begin position="118"/>
        <end position="138"/>
    </location>
</feature>
<dbReference type="EMBL" id="WPOS01000022">
    <property type="protein sequence ID" value="MVG27427.1"/>
    <property type="molecule type" value="Genomic_DNA"/>
</dbReference>
<evidence type="ECO:0000313" key="2">
    <source>
        <dbReference type="EMBL" id="MVG27427.1"/>
    </source>
</evidence>
<accession>A0A6B0AJS0</accession>
<protein>
    <submittedName>
        <fullName evidence="2">Uncharacterized protein</fullName>
    </submittedName>
</protein>
<dbReference type="AlphaFoldDB" id="A0A6B0AJS0"/>
<comment type="caution">
    <text evidence="2">The sequence shown here is derived from an EMBL/GenBank/DDBJ whole genome shotgun (WGS) entry which is preliminary data.</text>
</comment>
<reference evidence="2" key="1">
    <citation type="submission" date="2019-11" db="EMBL/GenBank/DDBJ databases">
        <title>Implementation of targeted gown and glove precautions to prevent Staphylococcus aureus acquisition in community-based nursing homes.</title>
        <authorList>
            <person name="Stine O.C."/>
        </authorList>
    </citation>
    <scope>NUCLEOTIDE SEQUENCE</scope>
    <source>
        <strain evidence="2">S_4084.LAUM.DI</strain>
    </source>
</reference>
<name>A0A6B0AJS0_STAAU</name>